<evidence type="ECO:0000256" key="4">
    <source>
        <dbReference type="ARBA" id="ARBA00022656"/>
    </source>
</evidence>
<feature type="coiled-coil region" evidence="7">
    <location>
        <begin position="267"/>
        <end position="294"/>
    </location>
</feature>
<evidence type="ECO:0000313" key="9">
    <source>
        <dbReference type="Ensembl" id="ENSACIP00000029935.1"/>
    </source>
</evidence>
<evidence type="ECO:0000256" key="2">
    <source>
        <dbReference type="ARBA" id="ARBA00006480"/>
    </source>
</evidence>
<evidence type="ECO:0000256" key="7">
    <source>
        <dbReference type="SAM" id="Coils"/>
    </source>
</evidence>
<dbReference type="PRINTS" id="PR01407">
    <property type="entry name" value="BUTYPHLNCDUF"/>
</dbReference>
<comment type="subcellular location">
    <subcellularLocation>
        <location evidence="1">Secreted</location>
    </subcellularLocation>
</comment>
<dbReference type="GO" id="GO:0031640">
    <property type="term" value="P:killing of cells of another organism"/>
    <property type="evidence" value="ECO:0007669"/>
    <property type="project" value="UniProtKB-KW"/>
</dbReference>
<dbReference type="GO" id="GO:0090729">
    <property type="term" value="F:toxin activity"/>
    <property type="evidence" value="ECO:0007669"/>
    <property type="project" value="UniProtKB-KW"/>
</dbReference>
<keyword evidence="4" id="KW-0800">Toxin</keyword>
<dbReference type="Proteomes" id="UP000261340">
    <property type="component" value="Unplaced"/>
</dbReference>
<dbReference type="InterPro" id="IPR001870">
    <property type="entry name" value="B30.2/SPRY"/>
</dbReference>
<reference evidence="9" key="1">
    <citation type="submission" date="2025-08" db="UniProtKB">
        <authorList>
            <consortium name="Ensembl"/>
        </authorList>
    </citation>
    <scope>IDENTIFICATION</scope>
</reference>
<dbReference type="InterPro" id="IPR052090">
    <property type="entry name" value="Cytolytic_pore-forming_toxin"/>
</dbReference>
<dbReference type="Pfam" id="PF21109">
    <property type="entry name" value="Stonustoxin_helical"/>
    <property type="match status" value="1"/>
</dbReference>
<dbReference type="InterPro" id="IPR048997">
    <property type="entry name" value="Stonustoxin-like_helical"/>
</dbReference>
<protein>
    <recommendedName>
        <fullName evidence="8">B30.2/SPRY domain-containing protein</fullName>
    </recommendedName>
</protein>
<dbReference type="Pfam" id="PF13765">
    <property type="entry name" value="PRY"/>
    <property type="match status" value="1"/>
</dbReference>
<dbReference type="InterPro" id="IPR043136">
    <property type="entry name" value="B30.2/SPRY_sf"/>
</dbReference>
<keyword evidence="10" id="KW-1185">Reference proteome</keyword>
<dbReference type="Gene3D" id="2.60.120.920">
    <property type="match status" value="1"/>
</dbReference>
<keyword evidence="7" id="KW-0175">Coiled coil</keyword>
<dbReference type="GO" id="GO:0005576">
    <property type="term" value="C:extracellular region"/>
    <property type="evidence" value="ECO:0007669"/>
    <property type="project" value="UniProtKB-SubCell"/>
</dbReference>
<dbReference type="GeneTree" id="ENSGT00390000014380"/>
<dbReference type="PROSITE" id="PS50188">
    <property type="entry name" value="B302_SPRY"/>
    <property type="match status" value="1"/>
</dbReference>
<reference evidence="9" key="2">
    <citation type="submission" date="2025-09" db="UniProtKB">
        <authorList>
            <consortium name="Ensembl"/>
        </authorList>
    </citation>
    <scope>IDENTIFICATION</scope>
</reference>
<comment type="similarity">
    <text evidence="2">Belongs to the SNTX/VTX toxin family.</text>
</comment>
<evidence type="ECO:0000256" key="5">
    <source>
        <dbReference type="ARBA" id="ARBA00022735"/>
    </source>
</evidence>
<evidence type="ECO:0000256" key="1">
    <source>
        <dbReference type="ARBA" id="ARBA00004613"/>
    </source>
</evidence>
<proteinExistence type="inferred from homology"/>
<dbReference type="SUPFAM" id="SSF49899">
    <property type="entry name" value="Concanavalin A-like lectins/glucanases"/>
    <property type="match status" value="1"/>
</dbReference>
<evidence type="ECO:0000256" key="6">
    <source>
        <dbReference type="ARBA" id="ARBA00022852"/>
    </source>
</evidence>
<sequence length="707" mass="79784">MSSNVMAVAGLGRPFTLGMLYNARKDELIPGFALWDDKTLQGHTVENSHKSSAFEVSASDSTEAKCSLLDIEASLKASFLGGLVEVGGSAKYLNDQKKFKNQSRVTFQYKATTSFKEMPLTNLGTLNEQQRVVLEKSLATHVVTGILYGANAFFVFDSEKLDASSVQDIQGSMQAVIKKIPAFDVKGEVKINLSDNEKDLVSKFSCKFYGDFILERNPATFEEAAKTYVELPKILREIDKNTVPLKVWLMPLVNFDSNNAQLMSEISIGLVREIEDALEDLKEMKERCNDSQADVVGKNFPQIREQLNRFQKLCNYYTSKLKQTVAEKLPSIRGGKEDESSLKQLFVDRDKSPFSHEKLSQWLDYKEREINIIRSCLEIMGGVKIVPNQSELDREVLAAGVVQSLCFVFTSLGSADPRLDAMCGWLDSLKLGTAGEEPWFFSDQVLAKMREDAKTFNELYKTLKNSSQFRFLVAPLQNKNYKGATIYHYKEGQPTSQNFSKPIISNVTTASDRRDFLWYYCDLTLDPYNASSWLILSQGNKKATCGSWQAYPDNPDRFDPRPQVLCKEGLSGRHYWEVEWSTGYQNEVGVGVTYRRIGRKKDRQDSGLGSNEISWYFGEKSGLEAWHNGKIWNGSTPSTGCSRVGVYLDWPAGTLSFYNVSSSGNTLNHLYTFHDRFTEPLYPGFYVYHTDNHAAFSKTEAVVNLLH</sequence>
<accession>A0A3Q0SYK7</accession>
<dbReference type="PANTHER" id="PTHR31594">
    <property type="entry name" value="AIG1-TYPE G DOMAIN-CONTAINING PROTEIN"/>
    <property type="match status" value="1"/>
</dbReference>
<dbReference type="Pfam" id="PF00622">
    <property type="entry name" value="SPRY"/>
    <property type="match status" value="1"/>
</dbReference>
<keyword evidence="5" id="KW-0354">Hemolysis</keyword>
<dbReference type="InterPro" id="IPR003877">
    <property type="entry name" value="SPRY_dom"/>
</dbReference>
<dbReference type="PANTHER" id="PTHR31594:SF16">
    <property type="entry name" value="SI:CH211-281L24.3"/>
    <property type="match status" value="1"/>
</dbReference>
<dbReference type="InterPro" id="IPR003879">
    <property type="entry name" value="Butyrophylin_SPRY"/>
</dbReference>
<evidence type="ECO:0000256" key="3">
    <source>
        <dbReference type="ARBA" id="ARBA00022525"/>
    </source>
</evidence>
<name>A0A3Q0SYK7_AMPCI</name>
<dbReference type="AlphaFoldDB" id="A0A3Q0SYK7"/>
<dbReference type="InterPro" id="IPR006574">
    <property type="entry name" value="PRY"/>
</dbReference>
<evidence type="ECO:0000313" key="10">
    <source>
        <dbReference type="Proteomes" id="UP000261340"/>
    </source>
</evidence>
<organism evidence="9 10">
    <name type="scientific">Amphilophus citrinellus</name>
    <name type="common">Midas cichlid</name>
    <name type="synonym">Cichlasoma citrinellum</name>
    <dbReference type="NCBI Taxonomy" id="61819"/>
    <lineage>
        <taxon>Eukaryota</taxon>
        <taxon>Metazoa</taxon>
        <taxon>Chordata</taxon>
        <taxon>Craniata</taxon>
        <taxon>Vertebrata</taxon>
        <taxon>Euteleostomi</taxon>
        <taxon>Actinopterygii</taxon>
        <taxon>Neopterygii</taxon>
        <taxon>Teleostei</taxon>
        <taxon>Neoteleostei</taxon>
        <taxon>Acanthomorphata</taxon>
        <taxon>Ovalentaria</taxon>
        <taxon>Cichlomorphae</taxon>
        <taxon>Cichliformes</taxon>
        <taxon>Cichlidae</taxon>
        <taxon>New World cichlids</taxon>
        <taxon>Cichlasomatinae</taxon>
        <taxon>Heroini</taxon>
        <taxon>Amphilophus</taxon>
    </lineage>
</organism>
<dbReference type="Ensembl" id="ENSACIT00000030720.1">
    <property type="protein sequence ID" value="ENSACIP00000029935.1"/>
    <property type="gene ID" value="ENSACIG00000023004.1"/>
</dbReference>
<evidence type="ECO:0000259" key="8">
    <source>
        <dbReference type="PROSITE" id="PS50188"/>
    </source>
</evidence>
<dbReference type="Pfam" id="PF18078">
    <property type="entry name" value="Thioredoxin_11"/>
    <property type="match status" value="1"/>
</dbReference>
<dbReference type="SMART" id="SM00589">
    <property type="entry name" value="PRY"/>
    <property type="match status" value="1"/>
</dbReference>
<keyword evidence="3" id="KW-0964">Secreted</keyword>
<feature type="domain" description="B30.2/SPRY" evidence="8">
    <location>
        <begin position="503"/>
        <end position="703"/>
    </location>
</feature>
<dbReference type="SMART" id="SM00449">
    <property type="entry name" value="SPRY"/>
    <property type="match status" value="1"/>
</dbReference>
<dbReference type="InterPro" id="IPR013320">
    <property type="entry name" value="ConA-like_dom_sf"/>
</dbReference>
<dbReference type="CDD" id="cd16040">
    <property type="entry name" value="SPRY_PRY_SNTX"/>
    <property type="match status" value="1"/>
</dbReference>
<keyword evidence="6" id="KW-0204">Cytolysis</keyword>
<dbReference type="InterPro" id="IPR040581">
    <property type="entry name" value="Thioredoxin_11"/>
</dbReference>
<dbReference type="STRING" id="61819.ENSACIP00000029935"/>